<dbReference type="InterPro" id="IPR000719">
    <property type="entry name" value="Prot_kinase_dom"/>
</dbReference>
<organism evidence="2 3">
    <name type="scientific">Dendrothele bispora (strain CBS 962.96)</name>
    <dbReference type="NCBI Taxonomy" id="1314807"/>
    <lineage>
        <taxon>Eukaryota</taxon>
        <taxon>Fungi</taxon>
        <taxon>Dikarya</taxon>
        <taxon>Basidiomycota</taxon>
        <taxon>Agaricomycotina</taxon>
        <taxon>Agaricomycetes</taxon>
        <taxon>Agaricomycetidae</taxon>
        <taxon>Agaricales</taxon>
        <taxon>Agaricales incertae sedis</taxon>
        <taxon>Dendrothele</taxon>
    </lineage>
</organism>
<name>A0A4S8MKV3_DENBC</name>
<proteinExistence type="predicted"/>
<keyword evidence="3" id="KW-1185">Reference proteome</keyword>
<feature type="domain" description="Protein kinase" evidence="1">
    <location>
        <begin position="1"/>
        <end position="61"/>
    </location>
</feature>
<accession>A0A4S8MKV3</accession>
<dbReference type="Proteomes" id="UP000297245">
    <property type="component" value="Unassembled WGS sequence"/>
</dbReference>
<evidence type="ECO:0000313" key="3">
    <source>
        <dbReference type="Proteomes" id="UP000297245"/>
    </source>
</evidence>
<evidence type="ECO:0000259" key="1">
    <source>
        <dbReference type="PROSITE" id="PS50011"/>
    </source>
</evidence>
<protein>
    <recommendedName>
        <fullName evidence="1">Protein kinase domain-containing protein</fullName>
    </recommendedName>
</protein>
<dbReference type="EMBL" id="ML179066">
    <property type="protein sequence ID" value="THV03483.1"/>
    <property type="molecule type" value="Genomic_DNA"/>
</dbReference>
<dbReference type="GO" id="GO:0004672">
    <property type="term" value="F:protein kinase activity"/>
    <property type="evidence" value="ECO:0007669"/>
    <property type="project" value="InterPro"/>
</dbReference>
<sequence length="61" mass="6964">MDPKLSNFIWDQPNATLKLIDFRVSMILIDHDTLVPSGFVGIRDLTTPKVHSCLYNAYRAD</sequence>
<dbReference type="PROSITE" id="PS50011">
    <property type="entry name" value="PROTEIN_KINASE_DOM"/>
    <property type="match status" value="1"/>
</dbReference>
<gene>
    <name evidence="2" type="ORF">K435DRAFT_774881</name>
</gene>
<dbReference type="AlphaFoldDB" id="A0A4S8MKV3"/>
<dbReference type="GO" id="GO:0005524">
    <property type="term" value="F:ATP binding"/>
    <property type="evidence" value="ECO:0007669"/>
    <property type="project" value="InterPro"/>
</dbReference>
<reference evidence="2 3" key="1">
    <citation type="journal article" date="2019" name="Nat. Ecol. Evol.">
        <title>Megaphylogeny resolves global patterns of mushroom evolution.</title>
        <authorList>
            <person name="Varga T."/>
            <person name="Krizsan K."/>
            <person name="Foldi C."/>
            <person name="Dima B."/>
            <person name="Sanchez-Garcia M."/>
            <person name="Sanchez-Ramirez S."/>
            <person name="Szollosi G.J."/>
            <person name="Szarkandi J.G."/>
            <person name="Papp V."/>
            <person name="Albert L."/>
            <person name="Andreopoulos W."/>
            <person name="Angelini C."/>
            <person name="Antonin V."/>
            <person name="Barry K.W."/>
            <person name="Bougher N.L."/>
            <person name="Buchanan P."/>
            <person name="Buyck B."/>
            <person name="Bense V."/>
            <person name="Catcheside P."/>
            <person name="Chovatia M."/>
            <person name="Cooper J."/>
            <person name="Damon W."/>
            <person name="Desjardin D."/>
            <person name="Finy P."/>
            <person name="Geml J."/>
            <person name="Haridas S."/>
            <person name="Hughes K."/>
            <person name="Justo A."/>
            <person name="Karasinski D."/>
            <person name="Kautmanova I."/>
            <person name="Kiss B."/>
            <person name="Kocsube S."/>
            <person name="Kotiranta H."/>
            <person name="LaButti K.M."/>
            <person name="Lechner B.E."/>
            <person name="Liimatainen K."/>
            <person name="Lipzen A."/>
            <person name="Lukacs Z."/>
            <person name="Mihaltcheva S."/>
            <person name="Morgado L.N."/>
            <person name="Niskanen T."/>
            <person name="Noordeloos M.E."/>
            <person name="Ohm R.A."/>
            <person name="Ortiz-Santana B."/>
            <person name="Ovrebo C."/>
            <person name="Racz N."/>
            <person name="Riley R."/>
            <person name="Savchenko A."/>
            <person name="Shiryaev A."/>
            <person name="Soop K."/>
            <person name="Spirin V."/>
            <person name="Szebenyi C."/>
            <person name="Tomsovsky M."/>
            <person name="Tulloss R.E."/>
            <person name="Uehling J."/>
            <person name="Grigoriev I.V."/>
            <person name="Vagvolgyi C."/>
            <person name="Papp T."/>
            <person name="Martin F.M."/>
            <person name="Miettinen O."/>
            <person name="Hibbett D.S."/>
            <person name="Nagy L.G."/>
        </authorList>
    </citation>
    <scope>NUCLEOTIDE SEQUENCE [LARGE SCALE GENOMIC DNA]</scope>
    <source>
        <strain evidence="2 3">CBS 962.96</strain>
    </source>
</reference>
<evidence type="ECO:0000313" key="2">
    <source>
        <dbReference type="EMBL" id="THV03483.1"/>
    </source>
</evidence>